<keyword evidence="2" id="KW-1185">Reference proteome</keyword>
<dbReference type="Proteomes" id="UP001209854">
    <property type="component" value="Unassembled WGS sequence"/>
</dbReference>
<reference evidence="1 2" key="1">
    <citation type="submission" date="2022-10" db="EMBL/GenBank/DDBJ databases">
        <title>High-quality genome sequences of two octocoral-associated bacteria, Endozoicomonas euniceicola EF212 and Endozoicomonas gorgoniicola PS125.</title>
        <authorList>
            <person name="Chiou Y.-J."/>
            <person name="Chen Y.-H."/>
        </authorList>
    </citation>
    <scope>NUCLEOTIDE SEQUENCE [LARGE SCALE GENOMIC DNA]</scope>
    <source>
        <strain evidence="1 2">PS125</strain>
    </source>
</reference>
<sequence length="66" mass="7596">MNTRDKLDCLMNILEGQQNNDWGAEAEDPSEQKHIEAKVKAHLEQAIKALGIVPREAYEEYEEINQ</sequence>
<name>A0ABT3MR24_9GAMM</name>
<dbReference type="RefSeq" id="WP_262566823.1">
    <property type="nucleotide sequence ID" value="NZ_JAPFCC010000001.1"/>
</dbReference>
<comment type="caution">
    <text evidence="1">The sequence shown here is derived from an EMBL/GenBank/DDBJ whole genome shotgun (WGS) entry which is preliminary data.</text>
</comment>
<organism evidence="1 2">
    <name type="scientific">Endozoicomonas gorgoniicola</name>
    <dbReference type="NCBI Taxonomy" id="1234144"/>
    <lineage>
        <taxon>Bacteria</taxon>
        <taxon>Pseudomonadati</taxon>
        <taxon>Pseudomonadota</taxon>
        <taxon>Gammaproteobacteria</taxon>
        <taxon>Oceanospirillales</taxon>
        <taxon>Endozoicomonadaceae</taxon>
        <taxon>Endozoicomonas</taxon>
    </lineage>
</organism>
<evidence type="ECO:0000313" key="1">
    <source>
        <dbReference type="EMBL" id="MCW7551825.1"/>
    </source>
</evidence>
<gene>
    <name evidence="1" type="ORF">NX722_04050</name>
</gene>
<evidence type="ECO:0000313" key="2">
    <source>
        <dbReference type="Proteomes" id="UP001209854"/>
    </source>
</evidence>
<accession>A0ABT3MR24</accession>
<dbReference type="EMBL" id="JAPFCC010000001">
    <property type="protein sequence ID" value="MCW7551825.1"/>
    <property type="molecule type" value="Genomic_DNA"/>
</dbReference>
<proteinExistence type="predicted"/>
<protein>
    <submittedName>
        <fullName evidence="1">Uncharacterized protein</fullName>
    </submittedName>
</protein>